<dbReference type="Gene3D" id="3.80.10.10">
    <property type="entry name" value="Ribonuclease Inhibitor"/>
    <property type="match status" value="1"/>
</dbReference>
<dbReference type="GO" id="GO:0016301">
    <property type="term" value="F:kinase activity"/>
    <property type="evidence" value="ECO:0007669"/>
    <property type="project" value="UniProtKB-KW"/>
</dbReference>
<keyword evidence="1" id="KW-0808">Transferase</keyword>
<name>A0AAD3MKU7_LATJO</name>
<proteinExistence type="predicted"/>
<comment type="caution">
    <text evidence="1">The sequence shown here is derived from an EMBL/GenBank/DDBJ whole genome shotgun (WGS) entry which is preliminary data.</text>
</comment>
<organism evidence="1 2">
    <name type="scientific">Lates japonicus</name>
    <name type="common">Japanese lates</name>
    <dbReference type="NCBI Taxonomy" id="270547"/>
    <lineage>
        <taxon>Eukaryota</taxon>
        <taxon>Metazoa</taxon>
        <taxon>Chordata</taxon>
        <taxon>Craniata</taxon>
        <taxon>Vertebrata</taxon>
        <taxon>Euteleostomi</taxon>
        <taxon>Actinopterygii</taxon>
        <taxon>Neopterygii</taxon>
        <taxon>Teleostei</taxon>
        <taxon>Neoteleostei</taxon>
        <taxon>Acanthomorphata</taxon>
        <taxon>Carangaria</taxon>
        <taxon>Carangaria incertae sedis</taxon>
        <taxon>Centropomidae</taxon>
        <taxon>Lates</taxon>
    </lineage>
</organism>
<dbReference type="AlphaFoldDB" id="A0AAD3MKU7"/>
<dbReference type="Proteomes" id="UP001279410">
    <property type="component" value="Unassembled WGS sequence"/>
</dbReference>
<reference evidence="1" key="1">
    <citation type="submission" date="2022-08" db="EMBL/GenBank/DDBJ databases">
        <title>Genome sequencing of akame (Lates japonicus).</title>
        <authorList>
            <person name="Hashiguchi Y."/>
            <person name="Takahashi H."/>
        </authorList>
    </citation>
    <scope>NUCLEOTIDE SEQUENCE</scope>
    <source>
        <strain evidence="1">Kochi</strain>
    </source>
</reference>
<accession>A0AAD3MKU7</accession>
<dbReference type="EMBL" id="BRZM01000022">
    <property type="protein sequence ID" value="GLD55644.1"/>
    <property type="molecule type" value="Genomic_DNA"/>
</dbReference>
<evidence type="ECO:0000313" key="2">
    <source>
        <dbReference type="Proteomes" id="UP001279410"/>
    </source>
</evidence>
<evidence type="ECO:0000313" key="1">
    <source>
        <dbReference type="EMBL" id="GLD55644.1"/>
    </source>
</evidence>
<dbReference type="InterPro" id="IPR032675">
    <property type="entry name" value="LRR_dom_sf"/>
</dbReference>
<protein>
    <submittedName>
        <fullName evidence="1">Leucine-rich repeat serine/threonine-protein kinase 1 isoform X1</fullName>
    </submittedName>
</protein>
<keyword evidence="2" id="KW-1185">Reference proteome</keyword>
<gene>
    <name evidence="1" type="ORF">AKAME5_000808800</name>
</gene>
<dbReference type="SUPFAM" id="SSF52058">
    <property type="entry name" value="L domain-like"/>
    <property type="match status" value="1"/>
</dbReference>
<keyword evidence="1" id="KW-0418">Kinase</keyword>
<sequence>MDRQAGPWLPRTDAIHMASHVVTGIAGRCCTSAGDAHEYRTQRQIVWWIFPSRPPTWIQGPPEPDCSGPQPLGLIHQQTLDLQNNQLKELLLPPAPSEVICPDQTASTGAKPIAKGSDFSRHACNPVSTYLLSSSFFPAWCRTEEGPKSRRLAFLTTWNRRDPDPVCPIEFPMILRDSLEVLYLNDNQLECVPQSVCGLHSLTELYLSRRTQWHSMWDIGGQVSMSTVNQCFFNDKVPNVVIWNLALGEEAAQPAEHGCSILRASTPATLTSPGNTCKVSCKTLRFEGAEEADMAQLDLIIEQNPGSDIRDYEDLQTAISFLIETGTLLHFSDTSHGLCTLYFLCPVWLSECLERIIHLKSSRSVARNGVIRAEDLRGDSTDK</sequence>